<keyword evidence="1" id="KW-0732">Signal</keyword>
<name>A0A511YSC2_9FLAO</name>
<evidence type="ECO:0000313" key="3">
    <source>
        <dbReference type="Proteomes" id="UP000321863"/>
    </source>
</evidence>
<evidence type="ECO:0008006" key="4">
    <source>
        <dbReference type="Google" id="ProtNLM"/>
    </source>
</evidence>
<protein>
    <recommendedName>
        <fullName evidence="4">C1q domain-containing protein</fullName>
    </recommendedName>
</protein>
<reference evidence="2 3" key="1">
    <citation type="submission" date="2019-07" db="EMBL/GenBank/DDBJ databases">
        <title>Whole genome shotgun sequence of Chryseobacterium hagamense NBRC 105253.</title>
        <authorList>
            <person name="Hosoyama A."/>
            <person name="Uohara A."/>
            <person name="Ohji S."/>
            <person name="Ichikawa N."/>
        </authorList>
    </citation>
    <scope>NUCLEOTIDE SEQUENCE [LARGE SCALE GENOMIC DNA]</scope>
    <source>
        <strain evidence="2 3">NBRC 105253</strain>
    </source>
</reference>
<feature type="signal peptide" evidence="1">
    <location>
        <begin position="1"/>
        <end position="19"/>
    </location>
</feature>
<dbReference type="Proteomes" id="UP000321863">
    <property type="component" value="Unassembled WGS sequence"/>
</dbReference>
<comment type="caution">
    <text evidence="2">The sequence shown here is derived from an EMBL/GenBank/DDBJ whole genome shotgun (WGS) entry which is preliminary data.</text>
</comment>
<dbReference type="RefSeq" id="WP_146944494.1">
    <property type="nucleotide sequence ID" value="NZ_BJYJ01000046.1"/>
</dbReference>
<proteinExistence type="predicted"/>
<evidence type="ECO:0000313" key="2">
    <source>
        <dbReference type="EMBL" id="GEN78097.1"/>
    </source>
</evidence>
<accession>A0A511YSC2</accession>
<dbReference type="OrthoDB" id="1275288at2"/>
<keyword evidence="3" id="KW-1185">Reference proteome</keyword>
<evidence type="ECO:0000256" key="1">
    <source>
        <dbReference type="SAM" id="SignalP"/>
    </source>
</evidence>
<sequence>MKKNIFSLAAILALGTLSAQVRTVNSATNVSVTNSPAFIDASSNTTVNGSSNVGKGLIFPRVDLSAMTAFPGVTAGIPNSFPTRFDGMIVYNTASSGTAGVGSTQGTLTPGYWYYENKTSSNTGGTWKPMSPATSAVANTASNGLTLAGNEVKLGGNLGQATTITNNGNALNIAGSASTTTFDSAGNVGIGTTAPTENLDVSGTARLRTIPSSGGTVMLTADNNGVIRKQALPVASAPALKANISSPGISLSTTGPAGYSNTGFGITIPANSKYMIQIYQILRTANANYQVPAGQSVWVQATLADSPTATASSADLVGGQYFSGNYSASMSLNMMSGILTINNTSSNAKNYYLAVRIGLVSGGLNTTLTELGGSATSENQIFAVPIN</sequence>
<organism evidence="2 3">
    <name type="scientific">Chryseobacterium hagamense</name>
    <dbReference type="NCBI Taxonomy" id="395935"/>
    <lineage>
        <taxon>Bacteria</taxon>
        <taxon>Pseudomonadati</taxon>
        <taxon>Bacteroidota</taxon>
        <taxon>Flavobacteriia</taxon>
        <taxon>Flavobacteriales</taxon>
        <taxon>Weeksellaceae</taxon>
        <taxon>Chryseobacterium group</taxon>
        <taxon>Chryseobacterium</taxon>
    </lineage>
</organism>
<dbReference type="AlphaFoldDB" id="A0A511YSC2"/>
<gene>
    <name evidence="2" type="ORF">CHA01nite_38370</name>
</gene>
<dbReference type="EMBL" id="BJYJ01000046">
    <property type="protein sequence ID" value="GEN78097.1"/>
    <property type="molecule type" value="Genomic_DNA"/>
</dbReference>
<feature type="chain" id="PRO_5022076895" description="C1q domain-containing protein" evidence="1">
    <location>
        <begin position="20"/>
        <end position="387"/>
    </location>
</feature>